<evidence type="ECO:0000313" key="5">
    <source>
        <dbReference type="EMBL" id="UOA16508.1"/>
    </source>
</evidence>
<dbReference type="InterPro" id="IPR050147">
    <property type="entry name" value="Ser/Thr_Dehydratase"/>
</dbReference>
<evidence type="ECO:0000256" key="2">
    <source>
        <dbReference type="ARBA" id="ARBA00022898"/>
    </source>
</evidence>
<dbReference type="CDD" id="cd01562">
    <property type="entry name" value="Thr-dehyd"/>
    <property type="match status" value="1"/>
</dbReference>
<dbReference type="PANTHER" id="PTHR48078">
    <property type="entry name" value="THREONINE DEHYDRATASE, MITOCHONDRIAL-RELATED"/>
    <property type="match status" value="1"/>
</dbReference>
<sequence length="323" mass="33917">MYSPPMDEFQAAHEALRGRVVRTPSLLLAQDTLQAHLPPNASVQAKLELFQQAGSFKARGAILGIMGLSQEQRAAGVVAASGGNHAMAVSWAAQAEGVDASIIMPETADPLRIESCSKLGATVTLVPNIAAAFELMQALESREGRTIMHPFDAKHMTLGAGSCGLEMLEDVGDADIYVIPVGGGGLISGMSAVIRKARPNALIFGVEPEGADSMARSFESGKPAKLASVATIADSLGSPYAMAYSFGITKENVDAIIRVSDNALRDAMRLYYRTLRLIAEPACAATLAAICGPLRDKCKGKKVAILACGSNISIERYQEILGG</sequence>
<keyword evidence="6" id="KW-1185">Reference proteome</keyword>
<comment type="cofactor">
    <cofactor evidence="1">
        <name>pyridoxal 5'-phosphate</name>
        <dbReference type="ChEBI" id="CHEBI:597326"/>
    </cofactor>
</comment>
<keyword evidence="2" id="KW-0663">Pyridoxal phosphate</keyword>
<dbReference type="Proteomes" id="UP000831019">
    <property type="component" value="Plasmid pDSM109990_a"/>
</dbReference>
<dbReference type="RefSeq" id="WP_243263481.1">
    <property type="nucleotide sequence ID" value="NZ_CP085145.1"/>
</dbReference>
<evidence type="ECO:0000259" key="4">
    <source>
        <dbReference type="Pfam" id="PF00291"/>
    </source>
</evidence>
<dbReference type="GO" id="GO:0016829">
    <property type="term" value="F:lyase activity"/>
    <property type="evidence" value="ECO:0007669"/>
    <property type="project" value="UniProtKB-KW"/>
</dbReference>
<dbReference type="PANTHER" id="PTHR48078:SF6">
    <property type="entry name" value="L-THREONINE DEHYDRATASE CATABOLIC TDCB"/>
    <property type="match status" value="1"/>
</dbReference>
<keyword evidence="5" id="KW-0614">Plasmid</keyword>
<dbReference type="Pfam" id="PF00291">
    <property type="entry name" value="PALP"/>
    <property type="match status" value="1"/>
</dbReference>
<dbReference type="EMBL" id="CP085145">
    <property type="protein sequence ID" value="UOA16508.1"/>
    <property type="molecule type" value="Genomic_DNA"/>
</dbReference>
<accession>A0ABY3ZUL2</accession>
<dbReference type="Gene3D" id="3.40.50.1100">
    <property type="match status" value="2"/>
</dbReference>
<dbReference type="InterPro" id="IPR036052">
    <property type="entry name" value="TrpB-like_PALP_sf"/>
</dbReference>
<evidence type="ECO:0000313" key="6">
    <source>
        <dbReference type="Proteomes" id="UP000831019"/>
    </source>
</evidence>
<dbReference type="SUPFAM" id="SSF53686">
    <property type="entry name" value="Tryptophan synthase beta subunit-like PLP-dependent enzymes"/>
    <property type="match status" value="1"/>
</dbReference>
<dbReference type="EC" id="4.2.1.-" evidence="5"/>
<reference evidence="6" key="1">
    <citation type="journal article" date="2022" name="Microorganisms">
        <title>Beyond the ABCs#Discovery of Three New Plasmid Types in Rhodobacterales (RepQ, RepY, RepW).</title>
        <authorList>
            <person name="Freese H.M."/>
            <person name="Ringel V."/>
            <person name="Overmann J."/>
            <person name="Petersen J."/>
        </authorList>
    </citation>
    <scope>NUCLEOTIDE SEQUENCE [LARGE SCALE GENOMIC DNA]</scope>
    <source>
        <strain evidence="6">DSM 109990</strain>
        <plasmid evidence="6">pDSM109990_a</plasmid>
    </source>
</reference>
<evidence type="ECO:0000256" key="3">
    <source>
        <dbReference type="ARBA" id="ARBA00023239"/>
    </source>
</evidence>
<geneLocation type="plasmid" evidence="5 6">
    <name>pDSM109990_a</name>
</geneLocation>
<gene>
    <name evidence="5" type="primary">psdht_2</name>
    <name evidence="5" type="ORF">DSM109990_03390</name>
</gene>
<organism evidence="5 6">
    <name type="scientific">Sulfitobacter dubius</name>
    <dbReference type="NCBI Taxonomy" id="218673"/>
    <lineage>
        <taxon>Bacteria</taxon>
        <taxon>Pseudomonadati</taxon>
        <taxon>Pseudomonadota</taxon>
        <taxon>Alphaproteobacteria</taxon>
        <taxon>Rhodobacterales</taxon>
        <taxon>Roseobacteraceae</taxon>
        <taxon>Sulfitobacter</taxon>
    </lineage>
</organism>
<protein>
    <submittedName>
        <fullName evidence="5">Phenylserine dehydratase</fullName>
        <ecNumber evidence="5">4.2.1.-</ecNumber>
    </submittedName>
</protein>
<evidence type="ECO:0000256" key="1">
    <source>
        <dbReference type="ARBA" id="ARBA00001933"/>
    </source>
</evidence>
<keyword evidence="3 5" id="KW-0456">Lyase</keyword>
<dbReference type="InterPro" id="IPR001926">
    <property type="entry name" value="TrpB-like_PALP"/>
</dbReference>
<name>A0ABY3ZUL2_9RHOB</name>
<feature type="domain" description="Tryptophan synthase beta chain-like PALP" evidence="4">
    <location>
        <begin position="31"/>
        <end position="309"/>
    </location>
</feature>
<proteinExistence type="predicted"/>